<name>A0ABT9ENH2_9SPHN</name>
<dbReference type="Proteomes" id="UP001230685">
    <property type="component" value="Unassembled WGS sequence"/>
</dbReference>
<comment type="caution">
    <text evidence="2">The sequence shown here is derived from an EMBL/GenBank/DDBJ whole genome shotgun (WGS) entry which is preliminary data.</text>
</comment>
<evidence type="ECO:0000313" key="3">
    <source>
        <dbReference type="Proteomes" id="UP001230685"/>
    </source>
</evidence>
<feature type="region of interest" description="Disordered" evidence="1">
    <location>
        <begin position="49"/>
        <end position="81"/>
    </location>
</feature>
<protein>
    <submittedName>
        <fullName evidence="2">FliH/SctL family protein</fullName>
    </submittedName>
</protein>
<evidence type="ECO:0000256" key="1">
    <source>
        <dbReference type="SAM" id="MobiDB-lite"/>
    </source>
</evidence>
<reference evidence="2 3" key="1">
    <citation type="submission" date="2023-07" db="EMBL/GenBank/DDBJ databases">
        <authorList>
            <person name="Kim M.K."/>
        </authorList>
    </citation>
    <scope>NUCLEOTIDE SEQUENCE [LARGE SCALE GENOMIC DNA]</scope>
    <source>
        <strain evidence="2 3">KR1UV-12</strain>
    </source>
</reference>
<evidence type="ECO:0000313" key="2">
    <source>
        <dbReference type="EMBL" id="MDP1028208.1"/>
    </source>
</evidence>
<dbReference type="RefSeq" id="WP_305173918.1">
    <property type="nucleotide sequence ID" value="NZ_JAUUDS010000007.1"/>
</dbReference>
<dbReference type="EMBL" id="JAUUDS010000007">
    <property type="protein sequence ID" value="MDP1028208.1"/>
    <property type="molecule type" value="Genomic_DNA"/>
</dbReference>
<proteinExistence type="predicted"/>
<gene>
    <name evidence="2" type="ORF">Q5H91_13370</name>
</gene>
<keyword evidence="3" id="KW-1185">Reference proteome</keyword>
<accession>A0ABT9ENH2</accession>
<sequence length="246" mass="24723">MSEFVAGFAARHEVAAGLLRAAFAPAPTGFAAVDPRARVAPMAAGAAGMGGEAGPKHFSPANRAENPTAGWNPLDATAEPTPFVDPVEAAHAAGYAEGVAAAAAAANAAQSRDADLLTGIAGSLGADRLDREAMAARLRQTVLMLVTRVVGDVGVAADRLAARIDAAAGMLADAAESAMLRVHPDDVALLDGRLPATIFAVGDASVDRGSFVLESASTVVEDGPAMWLEQLAAAIDRVPLPTALAA</sequence>
<organism evidence="2 3">
    <name type="scientific">Sphingomonas aurea</name>
    <dbReference type="NCBI Taxonomy" id="3063994"/>
    <lineage>
        <taxon>Bacteria</taxon>
        <taxon>Pseudomonadati</taxon>
        <taxon>Pseudomonadota</taxon>
        <taxon>Alphaproteobacteria</taxon>
        <taxon>Sphingomonadales</taxon>
        <taxon>Sphingomonadaceae</taxon>
        <taxon>Sphingomonas</taxon>
    </lineage>
</organism>